<dbReference type="GO" id="GO:0033499">
    <property type="term" value="P:galactose catabolic process via UDP-galactose, Leloir pathway"/>
    <property type="evidence" value="ECO:0007669"/>
    <property type="project" value="TreeGrafter"/>
</dbReference>
<sequence length="250" mass="27771">MGFSRVVWEVAKHKPTGSCPYITFTYNSTNGDQGFPGDVIATVSYSINDNYQLSINMTAKTLNKDTPVNMATHVYWNLGGHKSGNISSQQLQLFASKITNVDEDLVPDGTFSTIRNTPYDFLKPVKIGTRLEKLLEPRKAGSVRGFDINYAVDGYKESEKHRMKKVAILYDEKSGIKMKLDATAPGVQLFTANSLKDRKGKEGALYQAYAGVCLETQGFPDAVNHDNFPSTIITQDNPYYHSMSISFTIV</sequence>
<evidence type="ECO:0008006" key="6">
    <source>
        <dbReference type="Google" id="ProtNLM"/>
    </source>
</evidence>
<comment type="similarity">
    <text evidence="1">Belongs to the aldose epimerase family.</text>
</comment>
<evidence type="ECO:0000256" key="1">
    <source>
        <dbReference type="ARBA" id="ARBA00006206"/>
    </source>
</evidence>
<evidence type="ECO:0000313" key="4">
    <source>
        <dbReference type="EMBL" id="CAH9069382.1"/>
    </source>
</evidence>
<dbReference type="InterPro" id="IPR011013">
    <property type="entry name" value="Gal_mutarotase_sf_dom"/>
</dbReference>
<dbReference type="Proteomes" id="UP001152484">
    <property type="component" value="Unassembled WGS sequence"/>
</dbReference>
<accession>A0A9P1E0A1</accession>
<dbReference type="PANTHER" id="PTHR10091:SF0">
    <property type="entry name" value="GALACTOSE MUTAROTASE"/>
    <property type="match status" value="1"/>
</dbReference>
<dbReference type="InterPro" id="IPR047215">
    <property type="entry name" value="Galactose_mutarotase-like"/>
</dbReference>
<dbReference type="OrthoDB" id="274691at2759"/>
<protein>
    <recommendedName>
        <fullName evidence="6">Aldose 1-epimerase</fullName>
    </recommendedName>
</protein>
<comment type="caution">
    <text evidence="4">The sequence shown here is derived from an EMBL/GenBank/DDBJ whole genome shotgun (WGS) entry which is preliminary data.</text>
</comment>
<reference evidence="4" key="1">
    <citation type="submission" date="2022-07" db="EMBL/GenBank/DDBJ databases">
        <authorList>
            <person name="Macas J."/>
            <person name="Novak P."/>
            <person name="Neumann P."/>
        </authorList>
    </citation>
    <scope>NUCLEOTIDE SEQUENCE</scope>
</reference>
<dbReference type="GO" id="GO:0006006">
    <property type="term" value="P:glucose metabolic process"/>
    <property type="evidence" value="ECO:0007669"/>
    <property type="project" value="TreeGrafter"/>
</dbReference>
<dbReference type="GO" id="GO:0004034">
    <property type="term" value="F:aldose 1-epimerase activity"/>
    <property type="evidence" value="ECO:0007669"/>
    <property type="project" value="TreeGrafter"/>
</dbReference>
<gene>
    <name evidence="4" type="ORF">CEURO_LOCUS3183</name>
</gene>
<dbReference type="AlphaFoldDB" id="A0A9P1E0A1"/>
<evidence type="ECO:0000256" key="3">
    <source>
        <dbReference type="ARBA" id="ARBA00023277"/>
    </source>
</evidence>
<dbReference type="Pfam" id="PF01263">
    <property type="entry name" value="Aldose_epim"/>
    <property type="match status" value="1"/>
</dbReference>
<dbReference type="GO" id="GO:0030246">
    <property type="term" value="F:carbohydrate binding"/>
    <property type="evidence" value="ECO:0007669"/>
    <property type="project" value="InterPro"/>
</dbReference>
<dbReference type="PANTHER" id="PTHR10091">
    <property type="entry name" value="ALDOSE-1-EPIMERASE"/>
    <property type="match status" value="1"/>
</dbReference>
<dbReference type="Gene3D" id="2.70.98.10">
    <property type="match status" value="1"/>
</dbReference>
<evidence type="ECO:0000256" key="2">
    <source>
        <dbReference type="ARBA" id="ARBA00023235"/>
    </source>
</evidence>
<dbReference type="InterPro" id="IPR008183">
    <property type="entry name" value="Aldose_1/G6P_1-epimerase"/>
</dbReference>
<dbReference type="InterPro" id="IPR014718">
    <property type="entry name" value="GH-type_carb-bd"/>
</dbReference>
<name>A0A9P1E0A1_CUSEU</name>
<dbReference type="CDD" id="cd09019">
    <property type="entry name" value="galactose_mutarotase_like"/>
    <property type="match status" value="1"/>
</dbReference>
<keyword evidence="3" id="KW-0119">Carbohydrate metabolism</keyword>
<evidence type="ECO:0000313" key="5">
    <source>
        <dbReference type="Proteomes" id="UP001152484"/>
    </source>
</evidence>
<dbReference type="SUPFAM" id="SSF74650">
    <property type="entry name" value="Galactose mutarotase-like"/>
    <property type="match status" value="1"/>
</dbReference>
<keyword evidence="2" id="KW-0413">Isomerase</keyword>
<organism evidence="4 5">
    <name type="scientific">Cuscuta europaea</name>
    <name type="common">European dodder</name>
    <dbReference type="NCBI Taxonomy" id="41803"/>
    <lineage>
        <taxon>Eukaryota</taxon>
        <taxon>Viridiplantae</taxon>
        <taxon>Streptophyta</taxon>
        <taxon>Embryophyta</taxon>
        <taxon>Tracheophyta</taxon>
        <taxon>Spermatophyta</taxon>
        <taxon>Magnoliopsida</taxon>
        <taxon>eudicotyledons</taxon>
        <taxon>Gunneridae</taxon>
        <taxon>Pentapetalae</taxon>
        <taxon>asterids</taxon>
        <taxon>lamiids</taxon>
        <taxon>Solanales</taxon>
        <taxon>Convolvulaceae</taxon>
        <taxon>Cuscuteae</taxon>
        <taxon>Cuscuta</taxon>
        <taxon>Cuscuta subgen. Cuscuta</taxon>
    </lineage>
</organism>
<keyword evidence="5" id="KW-1185">Reference proteome</keyword>
<dbReference type="EMBL" id="CAMAPE010000005">
    <property type="protein sequence ID" value="CAH9069382.1"/>
    <property type="molecule type" value="Genomic_DNA"/>
</dbReference>
<proteinExistence type="inferred from homology"/>